<evidence type="ECO:0000313" key="2">
    <source>
        <dbReference type="Proteomes" id="UP000287394"/>
    </source>
</evidence>
<dbReference type="PRINTS" id="PR00419">
    <property type="entry name" value="ADXRDTASE"/>
</dbReference>
<evidence type="ECO:0000313" key="1">
    <source>
        <dbReference type="EMBL" id="BDI29145.1"/>
    </source>
</evidence>
<gene>
    <name evidence="1" type="ORF">CCAX7_11960</name>
</gene>
<dbReference type="FunCoup" id="A0A402D4F2">
    <property type="interactions" value="440"/>
</dbReference>
<dbReference type="RefSeq" id="WP_119324402.1">
    <property type="nucleotide sequence ID" value="NZ_AP025739.1"/>
</dbReference>
<organism evidence="1 2">
    <name type="scientific">Capsulimonas corticalis</name>
    <dbReference type="NCBI Taxonomy" id="2219043"/>
    <lineage>
        <taxon>Bacteria</taxon>
        <taxon>Bacillati</taxon>
        <taxon>Armatimonadota</taxon>
        <taxon>Armatimonadia</taxon>
        <taxon>Capsulimonadales</taxon>
        <taxon>Capsulimonadaceae</taxon>
        <taxon>Capsulimonas</taxon>
    </lineage>
</organism>
<dbReference type="KEGG" id="ccot:CCAX7_11960"/>
<dbReference type="OrthoDB" id="9814556at2"/>
<dbReference type="GO" id="GO:0016491">
    <property type="term" value="F:oxidoreductase activity"/>
    <property type="evidence" value="ECO:0007669"/>
    <property type="project" value="InterPro"/>
</dbReference>
<name>A0A402D4F2_9BACT</name>
<proteinExistence type="predicted"/>
<protein>
    <submittedName>
        <fullName evidence="1">Amine oxidase</fullName>
    </submittedName>
</protein>
<dbReference type="InterPro" id="IPR036188">
    <property type="entry name" value="FAD/NAD-bd_sf"/>
</dbReference>
<dbReference type="AlphaFoldDB" id="A0A402D4F2"/>
<dbReference type="Gene3D" id="3.50.50.60">
    <property type="entry name" value="FAD/NAD(P)-binding domain"/>
    <property type="match status" value="1"/>
</dbReference>
<accession>A0A402D4F2</accession>
<dbReference type="EMBL" id="AP025739">
    <property type="protein sequence ID" value="BDI29145.1"/>
    <property type="molecule type" value="Genomic_DNA"/>
</dbReference>
<sequence length="425" mass="44684">MKVCIVGAGLAGLTCARHLQAGGADVVVVEASDDVGGRVRSDVVEGFTLDRGFQVLFDAYPAVKRNLDLAALDLRAFDPGAIICKDGRQSVLTDPLRDKKWADVAGAAANLSIPVTDKLRTLQLSQSLSGIGSGFDPHEPDDQSTYDYLKAQGFHDVTIDVFFRPFYGGVLLKRDLSTTAAAFRFYFRMLSTGQTAVPSAGMGAVTQQLAAPLRETNSIQVNAPVQSLRKTDGRTAGVVLESGETIDADAVVLAVPAPVAARLAGLPTPEGELGKATIYFAGDKALSDSKKLVLNADPNAFVNDAQQISNVAPGYAPAGRHLLGATVLGDPAMDDTQLCNAAMDDLQKMYAGDREAIRALASYAPLRVYRIPYSQFPQPPGVYGTLPGVTTDQPGLYVAAEYTESSSIHGAMTSGENCAAAVLAG</sequence>
<dbReference type="Proteomes" id="UP000287394">
    <property type="component" value="Chromosome"/>
</dbReference>
<dbReference type="PANTHER" id="PTHR42841">
    <property type="entry name" value="AMINE OXIDASE"/>
    <property type="match status" value="1"/>
</dbReference>
<dbReference type="Pfam" id="PF01593">
    <property type="entry name" value="Amino_oxidase"/>
    <property type="match status" value="1"/>
</dbReference>
<dbReference type="SUPFAM" id="SSF51905">
    <property type="entry name" value="FAD/NAD(P)-binding domain"/>
    <property type="match status" value="1"/>
</dbReference>
<reference evidence="1 2" key="1">
    <citation type="journal article" date="2019" name="Int. J. Syst. Evol. Microbiol.">
        <title>Capsulimonas corticalis gen. nov., sp. nov., an aerobic capsulated bacterium, of a novel bacterial order, Capsulimonadales ord. nov., of the class Armatimonadia of the phylum Armatimonadetes.</title>
        <authorList>
            <person name="Li J."/>
            <person name="Kudo C."/>
            <person name="Tonouchi A."/>
        </authorList>
    </citation>
    <scope>NUCLEOTIDE SEQUENCE [LARGE SCALE GENOMIC DNA]</scope>
    <source>
        <strain evidence="1 2">AX-7</strain>
    </source>
</reference>
<dbReference type="InterPro" id="IPR002937">
    <property type="entry name" value="Amino_oxidase"/>
</dbReference>
<keyword evidence="2" id="KW-1185">Reference proteome</keyword>